<dbReference type="InterPro" id="IPR036514">
    <property type="entry name" value="SGNH_hydro_sf"/>
</dbReference>
<proteinExistence type="predicted"/>
<evidence type="ECO:0000313" key="2">
    <source>
        <dbReference type="EMBL" id="GJE08001.1"/>
    </source>
</evidence>
<reference evidence="2" key="1">
    <citation type="journal article" date="2021" name="Front. Microbiol.">
        <title>Comprehensive Comparative Genomics and Phenotyping of Methylobacterium Species.</title>
        <authorList>
            <person name="Alessa O."/>
            <person name="Ogura Y."/>
            <person name="Fujitani Y."/>
            <person name="Takami H."/>
            <person name="Hayashi T."/>
            <person name="Sahin N."/>
            <person name="Tani A."/>
        </authorList>
    </citation>
    <scope>NUCLEOTIDE SEQUENCE</scope>
    <source>
        <strain evidence="2">LMG 23639</strain>
    </source>
</reference>
<dbReference type="SUPFAM" id="SSF52266">
    <property type="entry name" value="SGNH hydrolase"/>
    <property type="match status" value="1"/>
</dbReference>
<dbReference type="Pfam" id="PF13472">
    <property type="entry name" value="Lipase_GDSL_2"/>
    <property type="match status" value="1"/>
</dbReference>
<dbReference type="InterPro" id="IPR013830">
    <property type="entry name" value="SGNH_hydro"/>
</dbReference>
<comment type="caution">
    <text evidence="2">The sequence shown here is derived from an EMBL/GenBank/DDBJ whole genome shotgun (WGS) entry which is preliminary data.</text>
</comment>
<name>A0ABQ4T280_9HYPH</name>
<dbReference type="Gene3D" id="3.40.50.1110">
    <property type="entry name" value="SGNH hydrolase"/>
    <property type="match status" value="1"/>
</dbReference>
<feature type="domain" description="SGNH hydrolase-type esterase" evidence="1">
    <location>
        <begin position="227"/>
        <end position="396"/>
    </location>
</feature>
<dbReference type="RefSeq" id="WP_238277433.1">
    <property type="nucleotide sequence ID" value="NZ_BPQR01000058.1"/>
</dbReference>
<sequence>MAKLVPITARQIRNFAPARSRFGQRILNRGGSGFTGPRTGLTWVAAESDFAWARVLYANQTGASITIDKTTLQASASMATLACVDEAGANLPMLPAYANAGGADSKPGELTGTALPLVIPAGTAANDTKAWTDWVKVASRPRADGAFRPLLQVRTYIAGTTTLYNEVDKDVWDDPAVNLGRIIDLFDGGNDQTGAANPTATMSEVIRCYIAGVEFLGPKMVQVVLGIGDSETEGNQSTSGRKNFLHIATAALSRANRPVAHINSGYSAQTTQQFVDRGIGDIRRFNPSVVVFPAFSPNDAPTTMDLARNGWANCLRLLQACREAGAIPIVWTSFPINGRTALQDAPRQWLNNQLRGLRDNGVLIADFDLLISDGGSPPSIKSIFDSGDGLHLKDAGWDACAGVLKPVLNQALG</sequence>
<organism evidence="2 3">
    <name type="scientific">Methylobacterium jeotgali</name>
    <dbReference type="NCBI Taxonomy" id="381630"/>
    <lineage>
        <taxon>Bacteria</taxon>
        <taxon>Pseudomonadati</taxon>
        <taxon>Pseudomonadota</taxon>
        <taxon>Alphaproteobacteria</taxon>
        <taxon>Hyphomicrobiales</taxon>
        <taxon>Methylobacteriaceae</taxon>
        <taxon>Methylobacterium</taxon>
    </lineage>
</organism>
<dbReference type="Proteomes" id="UP001055102">
    <property type="component" value="Unassembled WGS sequence"/>
</dbReference>
<dbReference type="EMBL" id="BPQR01000058">
    <property type="protein sequence ID" value="GJE08001.1"/>
    <property type="molecule type" value="Genomic_DNA"/>
</dbReference>
<dbReference type="PANTHER" id="PTHR43784:SF2">
    <property type="entry name" value="GDSL-LIKE LIPASE_ACYLHYDROLASE, PUTATIVE (AFU_ORTHOLOGUE AFUA_2G00820)-RELATED"/>
    <property type="match status" value="1"/>
</dbReference>
<reference evidence="2" key="2">
    <citation type="submission" date="2021-08" db="EMBL/GenBank/DDBJ databases">
        <authorList>
            <person name="Tani A."/>
            <person name="Ola A."/>
            <person name="Ogura Y."/>
            <person name="Katsura K."/>
            <person name="Hayashi T."/>
        </authorList>
    </citation>
    <scope>NUCLEOTIDE SEQUENCE</scope>
    <source>
        <strain evidence="2">LMG 23639</strain>
    </source>
</reference>
<evidence type="ECO:0000259" key="1">
    <source>
        <dbReference type="Pfam" id="PF13472"/>
    </source>
</evidence>
<dbReference type="CDD" id="cd00229">
    <property type="entry name" value="SGNH_hydrolase"/>
    <property type="match status" value="1"/>
</dbReference>
<dbReference type="PANTHER" id="PTHR43784">
    <property type="entry name" value="GDSL-LIKE LIPASE/ACYLHYDROLASE, PUTATIVE (AFU_ORTHOLOGUE AFUA_2G00820)-RELATED"/>
    <property type="match status" value="1"/>
</dbReference>
<dbReference type="InterPro" id="IPR053140">
    <property type="entry name" value="GDSL_Rv0518-like"/>
</dbReference>
<accession>A0ABQ4T280</accession>
<gene>
    <name evidence="2" type="ORF">AOPFMNJM_3333</name>
</gene>
<evidence type="ECO:0000313" key="3">
    <source>
        <dbReference type="Proteomes" id="UP001055102"/>
    </source>
</evidence>
<keyword evidence="3" id="KW-1185">Reference proteome</keyword>
<protein>
    <recommendedName>
        <fullName evidence="1">SGNH hydrolase-type esterase domain-containing protein</fullName>
    </recommendedName>
</protein>